<evidence type="ECO:0000256" key="1">
    <source>
        <dbReference type="ARBA" id="ARBA00004141"/>
    </source>
</evidence>
<evidence type="ECO:0000256" key="4">
    <source>
        <dbReference type="ARBA" id="ARBA00022692"/>
    </source>
</evidence>
<dbReference type="PANTHER" id="PTHR32468:SF109">
    <property type="entry name" value="CATION_H(+) ANTIPORTER 24-RELATED"/>
    <property type="match status" value="1"/>
</dbReference>
<comment type="caution">
    <text evidence="14">The sequence shown here is derived from an EMBL/GenBank/DDBJ whole genome shotgun (WGS) entry which is preliminary data.</text>
</comment>
<feature type="transmembrane region" description="Helical" evidence="10">
    <location>
        <begin position="103"/>
        <end position="125"/>
    </location>
</feature>
<keyword evidence="6 10" id="KW-1133">Transmembrane helix</keyword>
<evidence type="ECO:0000313" key="15">
    <source>
        <dbReference type="Proteomes" id="UP001415857"/>
    </source>
</evidence>
<dbReference type="Pfam" id="PF23256">
    <property type="entry name" value="CHX17_2nd"/>
    <property type="match status" value="1"/>
</dbReference>
<organism evidence="14 15">
    <name type="scientific">Liquidambar formosana</name>
    <name type="common">Formosan gum</name>
    <dbReference type="NCBI Taxonomy" id="63359"/>
    <lineage>
        <taxon>Eukaryota</taxon>
        <taxon>Viridiplantae</taxon>
        <taxon>Streptophyta</taxon>
        <taxon>Embryophyta</taxon>
        <taxon>Tracheophyta</taxon>
        <taxon>Spermatophyta</taxon>
        <taxon>Magnoliopsida</taxon>
        <taxon>eudicotyledons</taxon>
        <taxon>Gunneridae</taxon>
        <taxon>Pentapetalae</taxon>
        <taxon>Saxifragales</taxon>
        <taxon>Altingiaceae</taxon>
        <taxon>Liquidambar</taxon>
    </lineage>
</organism>
<dbReference type="InterPro" id="IPR057291">
    <property type="entry name" value="CHX17_2nd"/>
</dbReference>
<evidence type="ECO:0000256" key="6">
    <source>
        <dbReference type="ARBA" id="ARBA00022989"/>
    </source>
</evidence>
<dbReference type="GO" id="GO:0016020">
    <property type="term" value="C:membrane"/>
    <property type="evidence" value="ECO:0007669"/>
    <property type="project" value="UniProtKB-SubCell"/>
</dbReference>
<feature type="domain" description="Cation/H(+) antiporter C-terminal" evidence="13">
    <location>
        <begin position="306"/>
        <end position="448"/>
    </location>
</feature>
<feature type="transmembrane region" description="Helical" evidence="10">
    <location>
        <begin position="46"/>
        <end position="68"/>
    </location>
</feature>
<dbReference type="EMBL" id="JBBPBK010000008">
    <property type="protein sequence ID" value="KAK9279253.1"/>
    <property type="molecule type" value="Genomic_DNA"/>
</dbReference>
<evidence type="ECO:0000259" key="12">
    <source>
        <dbReference type="Pfam" id="PF23256"/>
    </source>
</evidence>
<dbReference type="GO" id="GO:1902600">
    <property type="term" value="P:proton transmembrane transport"/>
    <property type="evidence" value="ECO:0007669"/>
    <property type="project" value="InterPro"/>
</dbReference>
<evidence type="ECO:0000256" key="5">
    <source>
        <dbReference type="ARBA" id="ARBA00022958"/>
    </source>
</evidence>
<keyword evidence="4 10" id="KW-0812">Transmembrane</keyword>
<protein>
    <recommendedName>
        <fullName evidence="16">Cation/H+ exchanger domain-containing protein</fullName>
    </recommendedName>
</protein>
<dbReference type="InterPro" id="IPR057290">
    <property type="entry name" value="CHX17_C"/>
</dbReference>
<dbReference type="Gene3D" id="1.20.1530.20">
    <property type="match status" value="1"/>
</dbReference>
<dbReference type="Pfam" id="PF23259">
    <property type="entry name" value="CHX17_C"/>
    <property type="match status" value="1"/>
</dbReference>
<keyword evidence="2" id="KW-0813">Transport</keyword>
<sequence>MVMGFLTDMFGIAIGNGPLWLGLVIPDGPPLGATLVERSETIMTEILMPFSFTLVGLYTDVFTLSAGWSGIWPLLLMAFAAFVAKFVATLVTSLYFKMPFRESLTLSLIMSLRGQVELVLFIHWIDKKMIKKASFTTLVLLTTLVTAVCTPLISILYDPTRPYMTNKKRTIQHTPANTEFHIEHYLGHSSRNTIHNALKIYEETKENLVKIHLYTTVSPRRSMYQDICELALVNKATLIILPFHKESLDSHRNGGTQTVRQRMQSVNSNVLAHAPCSVGILVEKSPLQGQLVLRSFRRPRSTHHFAMLFLGGADSREALVYADRMAENPDVHLSVIRFLSHNYEGDDEMEKKLDDGLVTWFWVKNETNDQVAYREVVVRNGEETVAAIHAMNDLSYDLWIVGRKQGINPMLLEGLSDWSENHELGIIGDYIASMDFCGVASVLVIQQQVLRGQGVANRVHAYDRLSTICYE</sequence>
<dbReference type="PANTHER" id="PTHR32468">
    <property type="entry name" value="CATION/H + ANTIPORTER"/>
    <property type="match status" value="1"/>
</dbReference>
<keyword evidence="15" id="KW-1185">Reference proteome</keyword>
<keyword evidence="7" id="KW-0406">Ion transport</keyword>
<feature type="transmembrane region" description="Helical" evidence="10">
    <location>
        <begin position="137"/>
        <end position="157"/>
    </location>
</feature>
<dbReference type="GO" id="GO:0012505">
    <property type="term" value="C:endomembrane system"/>
    <property type="evidence" value="ECO:0007669"/>
    <property type="project" value="TreeGrafter"/>
</dbReference>
<evidence type="ECO:0008006" key="16">
    <source>
        <dbReference type="Google" id="ProtNLM"/>
    </source>
</evidence>
<evidence type="ECO:0000256" key="9">
    <source>
        <dbReference type="ARBA" id="ARBA00038341"/>
    </source>
</evidence>
<dbReference type="InterPro" id="IPR038770">
    <property type="entry name" value="Na+/solute_symporter_sf"/>
</dbReference>
<reference evidence="14 15" key="1">
    <citation type="journal article" date="2024" name="Plant J.">
        <title>Genome sequences and population genomics reveal climatic adaptation and genomic divergence between two closely related sweetgum species.</title>
        <authorList>
            <person name="Xu W.Q."/>
            <person name="Ren C.Q."/>
            <person name="Zhang X.Y."/>
            <person name="Comes H.P."/>
            <person name="Liu X.H."/>
            <person name="Li Y.G."/>
            <person name="Kettle C.J."/>
            <person name="Jalonen R."/>
            <person name="Gaisberger H."/>
            <person name="Ma Y.Z."/>
            <person name="Qiu Y.X."/>
        </authorList>
    </citation>
    <scope>NUCLEOTIDE SEQUENCE [LARGE SCALE GENOMIC DNA]</scope>
    <source>
        <strain evidence="14">Hangzhou</strain>
    </source>
</reference>
<evidence type="ECO:0000259" key="11">
    <source>
        <dbReference type="Pfam" id="PF00999"/>
    </source>
</evidence>
<name>A0AAP0RL77_LIQFO</name>
<dbReference type="InterPro" id="IPR050794">
    <property type="entry name" value="CPA2_transporter"/>
</dbReference>
<evidence type="ECO:0000256" key="2">
    <source>
        <dbReference type="ARBA" id="ARBA00022448"/>
    </source>
</evidence>
<evidence type="ECO:0000256" key="10">
    <source>
        <dbReference type="SAM" id="Phobius"/>
    </source>
</evidence>
<dbReference type="GO" id="GO:0015297">
    <property type="term" value="F:antiporter activity"/>
    <property type="evidence" value="ECO:0007669"/>
    <property type="project" value="InterPro"/>
</dbReference>
<proteinExistence type="inferred from homology"/>
<dbReference type="Pfam" id="PF00999">
    <property type="entry name" value="Na_H_Exchanger"/>
    <property type="match status" value="1"/>
</dbReference>
<keyword evidence="5" id="KW-0630">Potassium</keyword>
<feature type="transmembrane region" description="Helical" evidence="10">
    <location>
        <begin position="74"/>
        <end position="96"/>
    </location>
</feature>
<dbReference type="InterPro" id="IPR006153">
    <property type="entry name" value="Cation/H_exchanger_TM"/>
</dbReference>
<gene>
    <name evidence="14" type="ORF">L1049_012931</name>
</gene>
<keyword evidence="3" id="KW-0633">Potassium transport</keyword>
<dbReference type="Gene3D" id="3.40.50.12370">
    <property type="match status" value="1"/>
</dbReference>
<feature type="domain" description="Cation/H+ exchanger transmembrane" evidence="11">
    <location>
        <begin position="3"/>
        <end position="151"/>
    </location>
</feature>
<evidence type="ECO:0000313" key="14">
    <source>
        <dbReference type="EMBL" id="KAK9279253.1"/>
    </source>
</evidence>
<evidence type="ECO:0000259" key="13">
    <source>
        <dbReference type="Pfam" id="PF23259"/>
    </source>
</evidence>
<evidence type="ECO:0000256" key="3">
    <source>
        <dbReference type="ARBA" id="ARBA00022538"/>
    </source>
</evidence>
<evidence type="ECO:0000256" key="8">
    <source>
        <dbReference type="ARBA" id="ARBA00023136"/>
    </source>
</evidence>
<dbReference type="Proteomes" id="UP001415857">
    <property type="component" value="Unassembled WGS sequence"/>
</dbReference>
<dbReference type="AlphaFoldDB" id="A0AAP0RL77"/>
<keyword evidence="8 10" id="KW-0472">Membrane</keyword>
<accession>A0AAP0RL77</accession>
<comment type="subcellular location">
    <subcellularLocation>
        <location evidence="1">Membrane</location>
        <topology evidence="1">Multi-pass membrane protein</topology>
    </subcellularLocation>
</comment>
<dbReference type="GO" id="GO:0006885">
    <property type="term" value="P:regulation of pH"/>
    <property type="evidence" value="ECO:0007669"/>
    <property type="project" value="TreeGrafter"/>
</dbReference>
<comment type="similarity">
    <text evidence="9">Belongs to the monovalent cation:proton antiporter 2 (CPA2) transporter (TC 2.A.37) family. CHX (TC 2.A.37.4) subfamily.</text>
</comment>
<feature type="domain" description="Cation/H(+) antiporter central" evidence="12">
    <location>
        <begin position="208"/>
        <end position="284"/>
    </location>
</feature>
<evidence type="ECO:0000256" key="7">
    <source>
        <dbReference type="ARBA" id="ARBA00023065"/>
    </source>
</evidence>
<dbReference type="GO" id="GO:0006813">
    <property type="term" value="P:potassium ion transport"/>
    <property type="evidence" value="ECO:0007669"/>
    <property type="project" value="UniProtKB-KW"/>
</dbReference>